<reference evidence="1 2" key="1">
    <citation type="submission" date="2018-06" db="EMBL/GenBank/DDBJ databases">
        <title>Genome Sequence of the Brown Rot Fungal Pathogen Monilinia fructigena.</title>
        <authorList>
            <person name="Landi L."/>
            <person name="De Miccolis Angelini R.M."/>
            <person name="Pollastro S."/>
            <person name="Abate D."/>
            <person name="Faretra F."/>
            <person name="Romanazzi G."/>
        </authorList>
    </citation>
    <scope>NUCLEOTIDE SEQUENCE [LARGE SCALE GENOMIC DNA]</scope>
    <source>
        <strain evidence="1 2">Mfrg269</strain>
    </source>
</reference>
<evidence type="ECO:0000313" key="1">
    <source>
        <dbReference type="EMBL" id="RAL59223.1"/>
    </source>
</evidence>
<dbReference type="PANTHER" id="PTHR37015">
    <property type="entry name" value="REVERSE TRANSCRIPTASE DOMAIN-CONTAINING PROTEIN"/>
    <property type="match status" value="1"/>
</dbReference>
<protein>
    <submittedName>
        <fullName evidence="1">Uncharacterized protein</fullName>
    </submittedName>
</protein>
<comment type="caution">
    <text evidence="1">The sequence shown here is derived from an EMBL/GenBank/DDBJ whole genome shotgun (WGS) entry which is preliminary data.</text>
</comment>
<evidence type="ECO:0000313" key="2">
    <source>
        <dbReference type="Proteomes" id="UP000249056"/>
    </source>
</evidence>
<name>A0A395IIP9_9HELO</name>
<keyword evidence="2" id="KW-1185">Reference proteome</keyword>
<dbReference type="Proteomes" id="UP000249056">
    <property type="component" value="Unassembled WGS sequence"/>
</dbReference>
<dbReference type="EMBL" id="QKRW01000057">
    <property type="protein sequence ID" value="RAL59223.1"/>
    <property type="molecule type" value="Genomic_DNA"/>
</dbReference>
<gene>
    <name evidence="1" type="ORF">DID88_006678</name>
</gene>
<proteinExistence type="predicted"/>
<organism evidence="1 2">
    <name type="scientific">Monilinia fructigena</name>
    <dbReference type="NCBI Taxonomy" id="38457"/>
    <lineage>
        <taxon>Eukaryota</taxon>
        <taxon>Fungi</taxon>
        <taxon>Dikarya</taxon>
        <taxon>Ascomycota</taxon>
        <taxon>Pezizomycotina</taxon>
        <taxon>Leotiomycetes</taxon>
        <taxon>Helotiales</taxon>
        <taxon>Sclerotiniaceae</taxon>
        <taxon>Monilinia</taxon>
    </lineage>
</organism>
<sequence length="664" mass="75909">MTWNYLPLNFSSRTSKSSSHKLKYDPSVSKKTLEKWEESLMQHMNVQSSRYQYATLYGELVTEWLSAEQKQKANDVANEASETDEDSQKIKNESVEGWKKDGQAIKALNALREQVEQFGNDLSTPGQFNPSVLRWTINGLISSGLLSEEKRAALKDFLASPVIITEVADVLNMRLASIDNWEWDSDLAVEQRRHFNGTSHMFIDEDLLEALFLQYMGIKWSVFFKKAFKDFSDFDEAWSPLNKPIPPTDKARRDYYLGGRYHHMQNVQKKRQDLYKSIYFMSQLSSSEKDEHADEDGVAEADYEGFKLAPQQFSLDASDDSSLAQADAMMQRQMPVAQTRAMQTFQGALKKKELSPQSSDGEHLYSSYDPKMFLNDDSGNYDKPPQSPMEIKQFLLHLLSTEIIINTKTHGEFTCVRSEFESFNPSLPHSTVFCVLSFFGLSEKWLRFFRKFLEAPLRFLDDDISSEARIRKRGVPGAHALSAMELNSTESILDFSKVMGVMLNQGKTGSVGITKLNQPMDLSLPTGDIRWGFLKLDALSGHFTIDQSMVDRHVSELQSQLRANSFGRVDAMLSSFRHIQNLIFTNTNVVSYLKDTLRERFGIVNIPDGYLYFPNSLGGLELHNTFIGLLQLRDGVCESPEKLMGDYFEEEREDYRRAKIIFEG</sequence>
<dbReference type="PANTHER" id="PTHR37015:SF2">
    <property type="entry name" value="REVERSE TRANSCRIPTASE DOMAIN-CONTAINING PROTEIN"/>
    <property type="match status" value="1"/>
</dbReference>
<dbReference type="AlphaFoldDB" id="A0A395IIP9"/>
<accession>A0A395IIP9</accession>
<dbReference type="OrthoDB" id="74545at2759"/>